<dbReference type="OrthoDB" id="5496380at2"/>
<proteinExistence type="predicted"/>
<dbReference type="SUPFAM" id="SSF55785">
    <property type="entry name" value="PYP-like sensor domain (PAS domain)"/>
    <property type="match status" value="2"/>
</dbReference>
<feature type="domain" description="PAS" evidence="2">
    <location>
        <begin position="22"/>
        <end position="71"/>
    </location>
</feature>
<feature type="domain" description="PAS" evidence="2">
    <location>
        <begin position="137"/>
        <end position="200"/>
    </location>
</feature>
<dbReference type="InterPro" id="IPR000700">
    <property type="entry name" value="PAS-assoc_C"/>
</dbReference>
<dbReference type="CDD" id="cd07041">
    <property type="entry name" value="STAS_RsbR_RsbS_like"/>
    <property type="match status" value="1"/>
</dbReference>
<dbReference type="eggNOG" id="COG1366">
    <property type="taxonomic scope" value="Bacteria"/>
</dbReference>
<dbReference type="PANTHER" id="PTHR33745:SF3">
    <property type="entry name" value="RSBT CO-ANTAGONIST PROTEIN RSBRC"/>
    <property type="match status" value="1"/>
</dbReference>
<dbReference type="InterPro" id="IPR013655">
    <property type="entry name" value="PAS_fold_3"/>
</dbReference>
<dbReference type="PANTHER" id="PTHR33745">
    <property type="entry name" value="RSBT ANTAGONIST PROTEIN RSBS-RELATED"/>
    <property type="match status" value="1"/>
</dbReference>
<dbReference type="Gene3D" id="3.30.450.20">
    <property type="entry name" value="PAS domain"/>
    <property type="match status" value="2"/>
</dbReference>
<dbReference type="Pfam" id="PF08447">
    <property type="entry name" value="PAS_3"/>
    <property type="match status" value="2"/>
</dbReference>
<dbReference type="InterPro" id="IPR036513">
    <property type="entry name" value="STAS_dom_sf"/>
</dbReference>
<dbReference type="eggNOG" id="COG2202">
    <property type="taxonomic scope" value="Bacteria"/>
</dbReference>
<organism evidence="5 6">
    <name type="scientific">Chondromyces apiculatus DSM 436</name>
    <dbReference type="NCBI Taxonomy" id="1192034"/>
    <lineage>
        <taxon>Bacteria</taxon>
        <taxon>Pseudomonadati</taxon>
        <taxon>Myxococcota</taxon>
        <taxon>Polyangia</taxon>
        <taxon>Polyangiales</taxon>
        <taxon>Polyangiaceae</taxon>
        <taxon>Chondromyces</taxon>
    </lineage>
</organism>
<dbReference type="Pfam" id="PF01740">
    <property type="entry name" value="STAS"/>
    <property type="match status" value="1"/>
</dbReference>
<dbReference type="Proteomes" id="UP000019678">
    <property type="component" value="Unassembled WGS sequence"/>
</dbReference>
<dbReference type="InterPro" id="IPR035965">
    <property type="entry name" value="PAS-like_dom_sf"/>
</dbReference>
<dbReference type="PROSITE" id="PS50113">
    <property type="entry name" value="PAC"/>
    <property type="match status" value="1"/>
</dbReference>
<keyword evidence="6" id="KW-1185">Reference proteome</keyword>
<feature type="domain" description="PAC" evidence="3">
    <location>
        <begin position="213"/>
        <end position="265"/>
    </location>
</feature>
<comment type="caution">
    <text evidence="5">The sequence shown here is derived from an EMBL/GenBank/DDBJ whole genome shotgun (WGS) entry which is preliminary data.</text>
</comment>
<evidence type="ECO:0000313" key="5">
    <source>
        <dbReference type="EMBL" id="EYF08728.1"/>
    </source>
</evidence>
<name>A0A017THH3_9BACT</name>
<evidence type="ECO:0000259" key="2">
    <source>
        <dbReference type="PROSITE" id="PS50112"/>
    </source>
</evidence>
<evidence type="ECO:0000313" key="6">
    <source>
        <dbReference type="Proteomes" id="UP000019678"/>
    </source>
</evidence>
<dbReference type="Gene3D" id="3.30.750.24">
    <property type="entry name" value="STAS domain"/>
    <property type="match status" value="1"/>
</dbReference>
<dbReference type="SMART" id="SM00091">
    <property type="entry name" value="PAS"/>
    <property type="match status" value="2"/>
</dbReference>
<reference evidence="5 6" key="1">
    <citation type="submission" date="2013-05" db="EMBL/GenBank/DDBJ databases">
        <title>Genome assembly of Chondromyces apiculatus DSM 436.</title>
        <authorList>
            <person name="Sharma G."/>
            <person name="Khatri I."/>
            <person name="Kaur C."/>
            <person name="Mayilraj S."/>
            <person name="Subramanian S."/>
        </authorList>
    </citation>
    <scope>NUCLEOTIDE SEQUENCE [LARGE SCALE GENOMIC DNA]</scope>
    <source>
        <strain evidence="5 6">DSM 436</strain>
    </source>
</reference>
<dbReference type="PROSITE" id="PS50801">
    <property type="entry name" value="STAS"/>
    <property type="match status" value="1"/>
</dbReference>
<dbReference type="CDD" id="cd00130">
    <property type="entry name" value="PAS"/>
    <property type="match status" value="2"/>
</dbReference>
<dbReference type="STRING" id="1192034.CAP_2589"/>
<evidence type="ECO:0000256" key="1">
    <source>
        <dbReference type="ARBA" id="ARBA00022553"/>
    </source>
</evidence>
<dbReference type="SMART" id="SM00086">
    <property type="entry name" value="PAC"/>
    <property type="match status" value="2"/>
</dbReference>
<gene>
    <name evidence="5" type="ORF">CAP_2589</name>
</gene>
<sequence>MSQQDPPNHPPGAAGLGWGWTQYFESTTELFICLGIDGVIYEASPSWERTLGFTLPELRAERFNDLVHPDDLASTWTEFARLRAGNVHLPFTNRYRRKDGTYARLSWGDSVQIGDRSYAIARDISASEDTQAALHTAHERLQHLLQSSGVVLYAFRLDEDRALSFISNNVAEQFGYSPEEFLSTPRLWLNSIHPEDRERVLAESIALFEANTVRREYRWRHKDGTYRWVRDETKLARDLAGNPLEAFGSWLDITERKDFERTIQQQANTLLELSTPLIPVTDEILVMPLIGMVDSRRAAQVMTTLLEGLGAHHARWAILDITGVGNINATVADALVRTARAARLLGVDVVLTGIRPDVASLLVTLDIDLAGLTTFGTLQAGIQHAMRRSGPHR</sequence>
<dbReference type="AlphaFoldDB" id="A0A017THH3"/>
<protein>
    <submittedName>
        <fullName evidence="5">Anti-sigma-factor antagonist</fullName>
    </submittedName>
</protein>
<dbReference type="RefSeq" id="WP_052373902.1">
    <property type="nucleotide sequence ID" value="NZ_ASRX01000002.1"/>
</dbReference>
<dbReference type="EMBL" id="ASRX01000002">
    <property type="protein sequence ID" value="EYF08728.1"/>
    <property type="molecule type" value="Genomic_DNA"/>
</dbReference>
<feature type="domain" description="STAS" evidence="4">
    <location>
        <begin position="274"/>
        <end position="385"/>
    </location>
</feature>
<dbReference type="InterPro" id="IPR002645">
    <property type="entry name" value="STAS_dom"/>
</dbReference>
<dbReference type="SUPFAM" id="SSF52091">
    <property type="entry name" value="SpoIIaa-like"/>
    <property type="match status" value="1"/>
</dbReference>
<dbReference type="PROSITE" id="PS50112">
    <property type="entry name" value="PAS"/>
    <property type="match status" value="2"/>
</dbReference>
<evidence type="ECO:0000259" key="4">
    <source>
        <dbReference type="PROSITE" id="PS50801"/>
    </source>
</evidence>
<keyword evidence="1" id="KW-0597">Phosphoprotein</keyword>
<dbReference type="NCBIfam" id="TIGR00229">
    <property type="entry name" value="sensory_box"/>
    <property type="match status" value="2"/>
</dbReference>
<evidence type="ECO:0000259" key="3">
    <source>
        <dbReference type="PROSITE" id="PS50113"/>
    </source>
</evidence>
<dbReference type="InterPro" id="IPR000014">
    <property type="entry name" value="PAS"/>
</dbReference>
<accession>A0A017THH3</accession>
<dbReference type="InterPro" id="IPR051932">
    <property type="entry name" value="Bact_StressResp_Reg"/>
</dbReference>
<dbReference type="InterPro" id="IPR001610">
    <property type="entry name" value="PAC"/>
</dbReference>